<feature type="non-terminal residue" evidence="1">
    <location>
        <position position="1"/>
    </location>
</feature>
<reference evidence="1 2" key="1">
    <citation type="journal article" date="2016" name="Nat. Commun.">
        <title>Ectomycorrhizal ecology is imprinted in the genome of the dominant symbiotic fungus Cenococcum geophilum.</title>
        <authorList>
            <consortium name="DOE Joint Genome Institute"/>
            <person name="Peter M."/>
            <person name="Kohler A."/>
            <person name="Ohm R.A."/>
            <person name="Kuo A."/>
            <person name="Krutzmann J."/>
            <person name="Morin E."/>
            <person name="Arend M."/>
            <person name="Barry K.W."/>
            <person name="Binder M."/>
            <person name="Choi C."/>
            <person name="Clum A."/>
            <person name="Copeland A."/>
            <person name="Grisel N."/>
            <person name="Haridas S."/>
            <person name="Kipfer T."/>
            <person name="LaButti K."/>
            <person name="Lindquist E."/>
            <person name="Lipzen A."/>
            <person name="Maire R."/>
            <person name="Meier B."/>
            <person name="Mihaltcheva S."/>
            <person name="Molinier V."/>
            <person name="Murat C."/>
            <person name="Poggeler S."/>
            <person name="Quandt C.A."/>
            <person name="Sperisen C."/>
            <person name="Tritt A."/>
            <person name="Tisserant E."/>
            <person name="Crous P.W."/>
            <person name="Henrissat B."/>
            <person name="Nehls U."/>
            <person name="Egli S."/>
            <person name="Spatafora J.W."/>
            <person name="Grigoriev I.V."/>
            <person name="Martin F.M."/>
        </authorList>
    </citation>
    <scope>NUCLEOTIDE SEQUENCE [LARGE SCALE GENOMIC DNA]</scope>
    <source>
        <strain evidence="1 2">1.58</strain>
    </source>
</reference>
<proteinExistence type="predicted"/>
<evidence type="ECO:0000313" key="1">
    <source>
        <dbReference type="EMBL" id="OCK88499.1"/>
    </source>
</evidence>
<protein>
    <submittedName>
        <fullName evidence="1">Uncharacterized protein</fullName>
    </submittedName>
</protein>
<dbReference type="EMBL" id="KV748242">
    <property type="protein sequence ID" value="OCK88499.1"/>
    <property type="molecule type" value="Genomic_DNA"/>
</dbReference>
<evidence type="ECO:0000313" key="2">
    <source>
        <dbReference type="Proteomes" id="UP000250078"/>
    </source>
</evidence>
<gene>
    <name evidence="1" type="ORF">K441DRAFT_588528</name>
</gene>
<dbReference type="Proteomes" id="UP000250078">
    <property type="component" value="Unassembled WGS sequence"/>
</dbReference>
<keyword evidence="2" id="KW-1185">Reference proteome</keyword>
<sequence length="61" mass="7259">VLPYYTLYLRPRSILILDNALIYKLAQIRSLYKEHGVLLIFLPLYLLDYNLIKAMFKDLKA</sequence>
<accession>A0ACC8EQH7</accession>
<name>A0ACC8EQH7_9PEZI</name>
<organism evidence="1 2">
    <name type="scientific">Cenococcum geophilum 1.58</name>
    <dbReference type="NCBI Taxonomy" id="794803"/>
    <lineage>
        <taxon>Eukaryota</taxon>
        <taxon>Fungi</taxon>
        <taxon>Dikarya</taxon>
        <taxon>Ascomycota</taxon>
        <taxon>Pezizomycotina</taxon>
        <taxon>Dothideomycetes</taxon>
        <taxon>Pleosporomycetidae</taxon>
        <taxon>Gloniales</taxon>
        <taxon>Gloniaceae</taxon>
        <taxon>Cenococcum</taxon>
    </lineage>
</organism>